<dbReference type="STRING" id="1379903.ATO8_06211"/>
<feature type="coiled-coil region" evidence="1">
    <location>
        <begin position="106"/>
        <end position="133"/>
    </location>
</feature>
<feature type="chain" id="PRO_5004842208" description="DUF4168 domain-containing protein" evidence="3">
    <location>
        <begin position="26"/>
        <end position="165"/>
    </location>
</feature>
<dbReference type="RefSeq" id="WP_043842954.1">
    <property type="nucleotide sequence ID" value="NZ_AQQW01000003.1"/>
</dbReference>
<evidence type="ECO:0000256" key="2">
    <source>
        <dbReference type="SAM" id="MobiDB-lite"/>
    </source>
</evidence>
<dbReference type="eggNOG" id="ENOG50339XK">
    <property type="taxonomic scope" value="Bacteria"/>
</dbReference>
<keyword evidence="6" id="KW-1185">Reference proteome</keyword>
<dbReference type="AlphaFoldDB" id="W4HNA3"/>
<evidence type="ECO:0000259" key="4">
    <source>
        <dbReference type="Pfam" id="PF13767"/>
    </source>
</evidence>
<feature type="signal peptide" evidence="3">
    <location>
        <begin position="1"/>
        <end position="25"/>
    </location>
</feature>
<evidence type="ECO:0000313" key="5">
    <source>
        <dbReference type="EMBL" id="ETW13601.1"/>
    </source>
</evidence>
<evidence type="ECO:0000256" key="1">
    <source>
        <dbReference type="SAM" id="Coils"/>
    </source>
</evidence>
<protein>
    <recommendedName>
        <fullName evidence="4">DUF4168 domain-containing protein</fullName>
    </recommendedName>
</protein>
<dbReference type="Proteomes" id="UP000019063">
    <property type="component" value="Unassembled WGS sequence"/>
</dbReference>
<sequence length="165" mass="17880">MARNRTFTAATLALALAAAPASFVAAQEATPDTSDQTMQSGDQTMQSDDQSMQSGDDAAAPQANAQSETETPVFEDSQIEAFATAVMDVTEIRDQYASQLQGVEDEAEQQALIEEANTEMRTAIEEVEGLTMEDYMAINRAASMDEDLNQRIAQRLQEMQSENAG</sequence>
<evidence type="ECO:0000313" key="6">
    <source>
        <dbReference type="Proteomes" id="UP000019063"/>
    </source>
</evidence>
<keyword evidence="3" id="KW-0732">Signal</keyword>
<feature type="domain" description="DUF4168" evidence="4">
    <location>
        <begin position="76"/>
        <end position="152"/>
    </location>
</feature>
<evidence type="ECO:0000256" key="3">
    <source>
        <dbReference type="SAM" id="SignalP"/>
    </source>
</evidence>
<name>W4HNA3_9RHOB</name>
<comment type="caution">
    <text evidence="5">The sequence shown here is derived from an EMBL/GenBank/DDBJ whole genome shotgun (WGS) entry which is preliminary data.</text>
</comment>
<dbReference type="EMBL" id="AQQW01000003">
    <property type="protein sequence ID" value="ETW13601.1"/>
    <property type="molecule type" value="Genomic_DNA"/>
</dbReference>
<reference evidence="5 6" key="1">
    <citation type="journal article" date="2014" name="Antonie Van Leeuwenhoek">
        <title>Roseivivax atlanticus sp. nov., isolated from surface seawater of the Atlantic Ocean.</title>
        <authorList>
            <person name="Li G."/>
            <person name="Lai Q."/>
            <person name="Liu X."/>
            <person name="Sun F."/>
            <person name="Shao Z."/>
        </authorList>
    </citation>
    <scope>NUCLEOTIDE SEQUENCE [LARGE SCALE GENOMIC DNA]</scope>
    <source>
        <strain evidence="5 6">22II-s10s</strain>
    </source>
</reference>
<dbReference type="InterPro" id="IPR025433">
    <property type="entry name" value="DUF4168"/>
</dbReference>
<organism evidence="5 6">
    <name type="scientific">Roseivivax marinus</name>
    <dbReference type="NCBI Taxonomy" id="1379903"/>
    <lineage>
        <taxon>Bacteria</taxon>
        <taxon>Pseudomonadati</taxon>
        <taxon>Pseudomonadota</taxon>
        <taxon>Alphaproteobacteria</taxon>
        <taxon>Rhodobacterales</taxon>
        <taxon>Roseobacteraceae</taxon>
        <taxon>Roseivivax</taxon>
    </lineage>
</organism>
<keyword evidence="1" id="KW-0175">Coiled coil</keyword>
<feature type="region of interest" description="Disordered" evidence="2">
    <location>
        <begin position="26"/>
        <end position="76"/>
    </location>
</feature>
<proteinExistence type="predicted"/>
<gene>
    <name evidence="5" type="ORF">ATO8_06211</name>
</gene>
<feature type="compositionally biased region" description="Low complexity" evidence="2">
    <location>
        <begin position="38"/>
        <end position="57"/>
    </location>
</feature>
<dbReference type="Pfam" id="PF13767">
    <property type="entry name" value="DUF4168"/>
    <property type="match status" value="1"/>
</dbReference>
<accession>W4HNA3</accession>